<dbReference type="SMART" id="SM00054">
    <property type="entry name" value="EFh"/>
    <property type="match status" value="3"/>
</dbReference>
<dbReference type="GO" id="GO:0051301">
    <property type="term" value="P:cell division"/>
    <property type="evidence" value="ECO:0007669"/>
    <property type="project" value="UniProtKB-KW"/>
</dbReference>
<dbReference type="SUPFAM" id="SSF47473">
    <property type="entry name" value="EF-hand"/>
    <property type="match status" value="1"/>
</dbReference>
<protein>
    <submittedName>
        <fullName evidence="5">Cell division control protein 31</fullName>
    </submittedName>
</protein>
<dbReference type="Proteomes" id="UP000038010">
    <property type="component" value="Unassembled WGS sequence"/>
</dbReference>
<proteinExistence type="predicted"/>
<feature type="compositionally biased region" description="Pro residues" evidence="3">
    <location>
        <begin position="54"/>
        <end position="64"/>
    </location>
</feature>
<comment type="caution">
    <text evidence="5">The sequence shown here is derived from an EMBL/GenBank/DDBJ whole genome shotgun (WGS) entry which is preliminary data.</text>
</comment>
<dbReference type="InterPro" id="IPR018247">
    <property type="entry name" value="EF_Hand_1_Ca_BS"/>
</dbReference>
<reference evidence="5 6" key="1">
    <citation type="submission" date="2015-06" db="EMBL/GenBank/DDBJ databases">
        <title>Draft genome of the ant-associated black yeast Phialophora attae CBS 131958.</title>
        <authorList>
            <person name="Moreno L.F."/>
            <person name="Stielow B.J."/>
            <person name="de Hoog S."/>
            <person name="Vicente V.A."/>
            <person name="Weiss V.A."/>
            <person name="de Vries M."/>
            <person name="Cruz L.M."/>
            <person name="Souza E.M."/>
        </authorList>
    </citation>
    <scope>NUCLEOTIDE SEQUENCE [LARGE SCALE GENOMIC DNA]</scope>
    <source>
        <strain evidence="5 6">CBS 131958</strain>
    </source>
</reference>
<evidence type="ECO:0000259" key="4">
    <source>
        <dbReference type="PROSITE" id="PS50222"/>
    </source>
</evidence>
<dbReference type="AlphaFoldDB" id="A0A0N1NZM1"/>
<evidence type="ECO:0000256" key="1">
    <source>
        <dbReference type="ARBA" id="ARBA00022737"/>
    </source>
</evidence>
<dbReference type="VEuPathDB" id="FungiDB:AB675_10652"/>
<keyword evidence="6" id="KW-1185">Reference proteome</keyword>
<evidence type="ECO:0000256" key="3">
    <source>
        <dbReference type="SAM" id="MobiDB-lite"/>
    </source>
</evidence>
<dbReference type="GeneID" id="28731320"/>
<dbReference type="RefSeq" id="XP_018000793.1">
    <property type="nucleotide sequence ID" value="XM_018139440.1"/>
</dbReference>
<dbReference type="OrthoDB" id="343296at2759"/>
<dbReference type="EMBL" id="LFJN01000011">
    <property type="protein sequence ID" value="KPI40830.1"/>
    <property type="molecule type" value="Genomic_DNA"/>
</dbReference>
<dbReference type="CDD" id="cd00051">
    <property type="entry name" value="EFh"/>
    <property type="match status" value="2"/>
</dbReference>
<dbReference type="PROSITE" id="PS50222">
    <property type="entry name" value="EF_HAND_2"/>
    <property type="match status" value="2"/>
</dbReference>
<keyword evidence="1" id="KW-0677">Repeat</keyword>
<organism evidence="5 6">
    <name type="scientific">Cyphellophora attinorum</name>
    <dbReference type="NCBI Taxonomy" id="1664694"/>
    <lineage>
        <taxon>Eukaryota</taxon>
        <taxon>Fungi</taxon>
        <taxon>Dikarya</taxon>
        <taxon>Ascomycota</taxon>
        <taxon>Pezizomycotina</taxon>
        <taxon>Eurotiomycetes</taxon>
        <taxon>Chaetothyriomycetidae</taxon>
        <taxon>Chaetothyriales</taxon>
        <taxon>Cyphellophoraceae</taxon>
        <taxon>Cyphellophora</taxon>
    </lineage>
</organism>
<feature type="domain" description="EF-hand" evidence="4">
    <location>
        <begin position="90"/>
        <end position="125"/>
    </location>
</feature>
<feature type="compositionally biased region" description="Polar residues" evidence="3">
    <location>
        <begin position="27"/>
        <end position="38"/>
    </location>
</feature>
<dbReference type="GO" id="GO:0005509">
    <property type="term" value="F:calcium ion binding"/>
    <property type="evidence" value="ECO:0007669"/>
    <property type="project" value="InterPro"/>
</dbReference>
<dbReference type="Pfam" id="PF13405">
    <property type="entry name" value="EF-hand_6"/>
    <property type="match status" value="1"/>
</dbReference>
<dbReference type="Gene3D" id="1.10.238.10">
    <property type="entry name" value="EF-hand"/>
    <property type="match status" value="2"/>
</dbReference>
<keyword evidence="5" id="KW-0131">Cell cycle</keyword>
<sequence>MSGAQQPAYAQRNAFATSSKLPDRSRNSGVTEAPQNFARSAYSRRPEGVQFAPQQPPQQPPPQSAPQYGQQPARMARQTENEHAVVLTDQQKEEIEEAFLLFDLDNDGMLAFHELRVAFRAMGFKLSRPEIAQLMQEYGIVSPAAITRLKAKGIETENHHVSVVNMVMPKPQFLQLAAARIVTRDPYEEVERAYNIFDSDGKGYIVFEDLKRVCLECGEQNVNESELHAMIDEFDFDGTGTVAKDTFISILLG</sequence>
<feature type="region of interest" description="Disordered" evidence="3">
    <location>
        <begin position="1"/>
        <end position="83"/>
    </location>
</feature>
<keyword evidence="5" id="KW-0132">Cell division</keyword>
<evidence type="ECO:0000313" key="5">
    <source>
        <dbReference type="EMBL" id="KPI40830.1"/>
    </source>
</evidence>
<gene>
    <name evidence="5" type="ORF">AB675_10652</name>
</gene>
<feature type="domain" description="EF-hand" evidence="4">
    <location>
        <begin position="185"/>
        <end position="220"/>
    </location>
</feature>
<evidence type="ECO:0000256" key="2">
    <source>
        <dbReference type="ARBA" id="ARBA00022837"/>
    </source>
</evidence>
<dbReference type="STRING" id="1664694.A0A0N1NZM1"/>
<evidence type="ECO:0000313" key="6">
    <source>
        <dbReference type="Proteomes" id="UP000038010"/>
    </source>
</evidence>
<dbReference type="FunFam" id="1.10.238.10:FF:000003">
    <property type="entry name" value="Calmodulin A"/>
    <property type="match status" value="1"/>
</dbReference>
<dbReference type="Pfam" id="PF13833">
    <property type="entry name" value="EF-hand_8"/>
    <property type="match status" value="1"/>
</dbReference>
<dbReference type="PROSITE" id="PS00018">
    <property type="entry name" value="EF_HAND_1"/>
    <property type="match status" value="1"/>
</dbReference>
<dbReference type="InterPro" id="IPR002048">
    <property type="entry name" value="EF_hand_dom"/>
</dbReference>
<keyword evidence="2" id="KW-0106">Calcium</keyword>
<name>A0A0N1NZM1_9EURO</name>
<dbReference type="InterPro" id="IPR050145">
    <property type="entry name" value="Centrin_CML-like"/>
</dbReference>
<dbReference type="InterPro" id="IPR011992">
    <property type="entry name" value="EF-hand-dom_pair"/>
</dbReference>
<dbReference type="PANTHER" id="PTHR23050">
    <property type="entry name" value="CALCIUM BINDING PROTEIN"/>
    <property type="match status" value="1"/>
</dbReference>
<accession>A0A0N1NZM1</accession>